<dbReference type="SUPFAM" id="SSF52540">
    <property type="entry name" value="P-loop containing nucleoside triphosphate hydrolases"/>
    <property type="match status" value="1"/>
</dbReference>
<dbReference type="InterPro" id="IPR003593">
    <property type="entry name" value="AAA+_ATPase"/>
</dbReference>
<feature type="domain" description="AAA+ ATPase" evidence="1">
    <location>
        <begin position="618"/>
        <end position="805"/>
    </location>
</feature>
<dbReference type="Gene3D" id="3.40.50.300">
    <property type="entry name" value="P-loop containing nucleotide triphosphate hydrolases"/>
    <property type="match status" value="1"/>
</dbReference>
<dbReference type="PATRIC" id="fig|1227491.4.peg.1492"/>
<dbReference type="GO" id="GO:0016887">
    <property type="term" value="F:ATP hydrolysis activity"/>
    <property type="evidence" value="ECO:0007669"/>
    <property type="project" value="InterPro"/>
</dbReference>
<reference evidence="2 3" key="1">
    <citation type="journal article" date="2014" name="PLoS Genet.">
        <title>Phylogenetically driven sequencing of extremely halophilic archaea reveals strategies for static and dynamic osmo-response.</title>
        <authorList>
            <person name="Becker E.A."/>
            <person name="Seitzer P.M."/>
            <person name="Tritt A."/>
            <person name="Larsen D."/>
            <person name="Krusor M."/>
            <person name="Yao A.I."/>
            <person name="Wu D."/>
            <person name="Madern D."/>
            <person name="Eisen J.A."/>
            <person name="Darling A.E."/>
            <person name="Facciotti M.T."/>
        </authorList>
    </citation>
    <scope>NUCLEOTIDE SEQUENCE [LARGE SCALE GENOMIC DNA]</scope>
    <source>
        <strain evidence="2 3">DSM 13077</strain>
    </source>
</reference>
<keyword evidence="3" id="KW-1185">Reference proteome</keyword>
<dbReference type="InterPro" id="IPR011704">
    <property type="entry name" value="ATPase_dyneun-rel_AAA"/>
</dbReference>
<dbReference type="GO" id="GO:0005524">
    <property type="term" value="F:ATP binding"/>
    <property type="evidence" value="ECO:0007669"/>
    <property type="project" value="InterPro"/>
</dbReference>
<gene>
    <name evidence="2" type="ORF">C480_07242</name>
</gene>
<sequence>MAKERWYCTYFLVDQYDRVKEWEIIRDAHDHTAEITRELLHAFLEAQSFSDEELTALKSVVQVSRTIGAESTIERIRDTGIESPRVETVIEKIQNRKESGIVGGTAYPTTVPDGETESVLLKSFETLLEDSATGEELDKAVVTVLDLDLENVGLGTLSPIFSLLHPERYPIVNDQTTSTLEICLSLEIPENSKQYFDAIEIFEDVRSDFGFRNHYRHLDNFCYWANGDTDTTDWYAANDIPNRTVWQLNAGHQSDGGPDHLWPAWKEYGVCSIGWDVGDLSELSSAELRDRASEHGSERVENYLSRFYNELSAGDIIIAKDGGDLLGIGVLDAGGYWYDQTYLDERIDDVSVSHPYYRSVEWIAIPSGDHPRTQQWDTGTGLSPRPTLDRTNAFEELRWALANLEPDLGNDLIELERRSLDIRNGADGSQKDWIDEDSISRVADYYWVKQNNNPDEIEDEYLEAELDQYWAHDLRKLEPGDTIIHYREGELIGSSTVTTPAYRRIEDDTEYQRIDVNFDPFESPVSFASVFEQLLEDNYRFERHNPVNPQGVNQDYLFPLPDRTGQYLLEQGNTRVDDDRLEDLLSSPRFDPDIPSDLYYPPDQASQLTSQMRAAINSGKNIIFTGPPGTGKSEIAEAICEHAVTNAAVDDWVFTTATSEWTAYDTVGGYMPAQDGAGDGLEFSSGQFLRCFRSRDDEIVNRWLVIDELNRSDIDKAFGQLFSVLTGDSVELPYSGSGEDEGPVRVEWVDDGIDADERSRIVRNADRYPMTPSWRLIGTMNTADKASLYEMSYAFMRRFAFIHVGIPHARTDEGYAKQWLFDPEYESDHNPSNYAAAWLAVADDDKREGLRKTLEDVAAPLAVLWSNISEEQPIGPAILHDMVTYVDAYDIEGSSTGAALTDAVIALVLPQLEGRRPDERKALLRGLDTSRERLLDPDGDEDSIAAGRAPGLETKRLYRTAEDMFSIDLTDEQDES</sequence>
<dbReference type="SMART" id="SM00382">
    <property type="entry name" value="AAA"/>
    <property type="match status" value="1"/>
</dbReference>
<dbReference type="InterPro" id="IPR027417">
    <property type="entry name" value="P-loop_NTPase"/>
</dbReference>
<dbReference type="PANTHER" id="PTHR37291:SF1">
    <property type="entry name" value="TYPE IV METHYL-DIRECTED RESTRICTION ENZYME ECOKMCRB SUBUNIT"/>
    <property type="match status" value="1"/>
</dbReference>
<comment type="caution">
    <text evidence="2">The sequence shown here is derived from an EMBL/GenBank/DDBJ whole genome shotgun (WGS) entry which is preliminary data.</text>
</comment>
<evidence type="ECO:0000313" key="2">
    <source>
        <dbReference type="EMBL" id="ELZ06806.1"/>
    </source>
</evidence>
<dbReference type="Proteomes" id="UP000011591">
    <property type="component" value="Unassembled WGS sequence"/>
</dbReference>
<evidence type="ECO:0000313" key="3">
    <source>
        <dbReference type="Proteomes" id="UP000011591"/>
    </source>
</evidence>
<dbReference type="EMBL" id="AOIP01000016">
    <property type="protein sequence ID" value="ELZ06806.1"/>
    <property type="molecule type" value="Genomic_DNA"/>
</dbReference>
<dbReference type="PANTHER" id="PTHR37291">
    <property type="entry name" value="5-METHYLCYTOSINE-SPECIFIC RESTRICTION ENZYME B"/>
    <property type="match status" value="1"/>
</dbReference>
<name>M0B7A8_9EURY</name>
<dbReference type="Pfam" id="PF07728">
    <property type="entry name" value="AAA_5"/>
    <property type="match status" value="1"/>
</dbReference>
<proteinExistence type="predicted"/>
<evidence type="ECO:0000259" key="1">
    <source>
        <dbReference type="SMART" id="SM00382"/>
    </source>
</evidence>
<organism evidence="2 3">
    <name type="scientific">Natrialba aegyptia DSM 13077</name>
    <dbReference type="NCBI Taxonomy" id="1227491"/>
    <lineage>
        <taxon>Archaea</taxon>
        <taxon>Methanobacteriati</taxon>
        <taxon>Methanobacteriota</taxon>
        <taxon>Stenosarchaea group</taxon>
        <taxon>Halobacteria</taxon>
        <taxon>Halobacteriales</taxon>
        <taxon>Natrialbaceae</taxon>
        <taxon>Natrialba</taxon>
    </lineage>
</organism>
<accession>M0B7A8</accession>
<protein>
    <recommendedName>
        <fullName evidence="1">AAA+ ATPase domain-containing protein</fullName>
    </recommendedName>
</protein>
<dbReference type="AlphaFoldDB" id="M0B7A8"/>
<dbReference type="InterPro" id="IPR052934">
    <property type="entry name" value="Methyl-DNA_Rec/Restrict_Enz"/>
</dbReference>